<dbReference type="AlphaFoldDB" id="A0A6J4IJ94"/>
<feature type="non-terminal residue" evidence="2">
    <location>
        <position position="104"/>
    </location>
</feature>
<sequence>MKKHLLSIIALPMLLVSAPAATQYYPSPQDQYANHRSGNFSVRIDQLRARLQAGVQNGSISRREAGPIRQQIRQLNQLERQYGANGLSSQERAALQHRIRMIRQ</sequence>
<feature type="chain" id="PRO_5027036165" evidence="1">
    <location>
        <begin position="23"/>
        <end position="104"/>
    </location>
</feature>
<reference evidence="2" key="1">
    <citation type="submission" date="2020-02" db="EMBL/GenBank/DDBJ databases">
        <authorList>
            <person name="Meier V. D."/>
        </authorList>
    </citation>
    <scope>NUCLEOTIDE SEQUENCE</scope>
    <source>
        <strain evidence="2">AVDCRST_MAG93</strain>
    </source>
</reference>
<accession>A0A6J4IJ94</accession>
<dbReference type="EMBL" id="CADCTR010000605">
    <property type="protein sequence ID" value="CAA9251725.1"/>
    <property type="molecule type" value="Genomic_DNA"/>
</dbReference>
<keyword evidence="1" id="KW-0732">Signal</keyword>
<gene>
    <name evidence="2" type="ORF">AVDCRST_MAG93-1789</name>
</gene>
<evidence type="ECO:0000256" key="1">
    <source>
        <dbReference type="SAM" id="SignalP"/>
    </source>
</evidence>
<organism evidence="2">
    <name type="scientific">uncultured Chloroflexia bacterium</name>
    <dbReference type="NCBI Taxonomy" id="1672391"/>
    <lineage>
        <taxon>Bacteria</taxon>
        <taxon>Bacillati</taxon>
        <taxon>Chloroflexota</taxon>
        <taxon>Chloroflexia</taxon>
        <taxon>environmental samples</taxon>
    </lineage>
</organism>
<feature type="signal peptide" evidence="1">
    <location>
        <begin position="1"/>
        <end position="22"/>
    </location>
</feature>
<protein>
    <submittedName>
        <fullName evidence="2">Uncharacterized protein</fullName>
    </submittedName>
</protein>
<name>A0A6J4IJ94_9CHLR</name>
<proteinExistence type="predicted"/>
<evidence type="ECO:0000313" key="2">
    <source>
        <dbReference type="EMBL" id="CAA9251725.1"/>
    </source>
</evidence>